<keyword evidence="3" id="KW-1185">Reference proteome</keyword>
<proteinExistence type="predicted"/>
<dbReference type="Proteomes" id="UP001212997">
    <property type="component" value="Unassembled WGS sequence"/>
</dbReference>
<gene>
    <name evidence="2" type="ORF">NLI96_g4813</name>
</gene>
<evidence type="ECO:0000313" key="3">
    <source>
        <dbReference type="Proteomes" id="UP001212997"/>
    </source>
</evidence>
<evidence type="ECO:0000256" key="1">
    <source>
        <dbReference type="SAM" id="MobiDB-lite"/>
    </source>
</evidence>
<feature type="region of interest" description="Disordered" evidence="1">
    <location>
        <begin position="152"/>
        <end position="188"/>
    </location>
</feature>
<comment type="caution">
    <text evidence="2">The sequence shown here is derived from an EMBL/GenBank/DDBJ whole genome shotgun (WGS) entry which is preliminary data.</text>
</comment>
<reference evidence="2" key="1">
    <citation type="submission" date="2022-07" db="EMBL/GenBank/DDBJ databases">
        <title>Genome Sequence of Physisporinus lineatus.</title>
        <authorList>
            <person name="Buettner E."/>
        </authorList>
    </citation>
    <scope>NUCLEOTIDE SEQUENCE</scope>
    <source>
        <strain evidence="2">VT162</strain>
    </source>
</reference>
<feature type="compositionally biased region" description="Polar residues" evidence="1">
    <location>
        <begin position="161"/>
        <end position="174"/>
    </location>
</feature>
<evidence type="ECO:0000313" key="2">
    <source>
        <dbReference type="EMBL" id="KAJ3485654.1"/>
    </source>
</evidence>
<sequence>MASSSQRKTVRSSDVFRPKFPLDPFASKNIKVKEPWYLKPDALPSVVASRRDVILVLGAPPPTELAPLLISKFLSNSLVIIATHEPPEISHAVLPTVRILRLVEPLAIEDAGAVRFVNVLEWAERVARIWRKHGGFGAVVLNENEDGQEYLPPPSILRFKGSQSTPPSPRSSASLLVPDFPPSRPRSVSARLLPRSRASLMPTVDPSQRPFDHLINFLPKNTPDKALLKQAILVTTISRPFLVASSPSLPDRHRGKLPFTSRSSSSVYLSTSSVHHSGDSLTSLLVLPTKAHIVHVLPHESRPSASFGRSKLIQSLEGFLVSFAFPPSLKRSNTPGDDALEPARPYIMDTRTFGVSMSSTDPGPGPSTSPYIPWPAEYSISDLILCGTLDDVQSQPVKPGQPAPPPPRAFISGATDIVLVSDDTPLPLNVPGSIPQEISLLPSPRVRQRHLQNAYDSLTASSASGSVGASSGASMASSFAPSSWAPHPVGSPLAPRRSKREIQNRYSSSFGGLPTPPDSEESGSELPATPPQQQQTLTNEKKERGFLVTHASVSPVSSKESSDDSGPQIPHYKTIRLRWKFWKGSIWSSK</sequence>
<feature type="compositionally biased region" description="Low complexity" evidence="1">
    <location>
        <begin position="461"/>
        <end position="485"/>
    </location>
</feature>
<feature type="region of interest" description="Disordered" evidence="1">
    <location>
        <begin position="461"/>
        <end position="570"/>
    </location>
</feature>
<name>A0AAD5V643_9APHY</name>
<dbReference type="AlphaFoldDB" id="A0AAD5V643"/>
<accession>A0AAD5V643</accession>
<organism evidence="2 3">
    <name type="scientific">Meripilus lineatus</name>
    <dbReference type="NCBI Taxonomy" id="2056292"/>
    <lineage>
        <taxon>Eukaryota</taxon>
        <taxon>Fungi</taxon>
        <taxon>Dikarya</taxon>
        <taxon>Basidiomycota</taxon>
        <taxon>Agaricomycotina</taxon>
        <taxon>Agaricomycetes</taxon>
        <taxon>Polyporales</taxon>
        <taxon>Meripilaceae</taxon>
        <taxon>Meripilus</taxon>
    </lineage>
</organism>
<protein>
    <submittedName>
        <fullName evidence="2">Uncharacterized protein</fullName>
    </submittedName>
</protein>
<dbReference type="EMBL" id="JANAWD010000146">
    <property type="protein sequence ID" value="KAJ3485654.1"/>
    <property type="molecule type" value="Genomic_DNA"/>
</dbReference>